<organism evidence="5 6">
    <name type="scientific">Acidovorax delafieldii</name>
    <name type="common">Pseudomonas delafieldii</name>
    <dbReference type="NCBI Taxonomy" id="47920"/>
    <lineage>
        <taxon>Bacteria</taxon>
        <taxon>Pseudomonadati</taxon>
        <taxon>Pseudomonadota</taxon>
        <taxon>Betaproteobacteria</taxon>
        <taxon>Burkholderiales</taxon>
        <taxon>Comamonadaceae</taxon>
        <taxon>Acidovorax</taxon>
    </lineage>
</organism>
<proteinExistence type="inferred from homology"/>
<dbReference type="GO" id="GO:0005829">
    <property type="term" value="C:cytosol"/>
    <property type="evidence" value="ECO:0007669"/>
    <property type="project" value="UniProtKB-ARBA"/>
</dbReference>
<dbReference type="PANTHER" id="PTHR22893:SF135">
    <property type="entry name" value="NAD(P)H:FLAVIN OXIDOREDUCTASE SYE2"/>
    <property type="match status" value="1"/>
</dbReference>
<comment type="similarity">
    <text evidence="2">Belongs to the NADH:flavin oxidoreductase/NADH oxidase family.</text>
</comment>
<dbReference type="SUPFAM" id="SSF51395">
    <property type="entry name" value="FMN-linked oxidoreductases"/>
    <property type="match status" value="1"/>
</dbReference>
<evidence type="ECO:0000313" key="5">
    <source>
        <dbReference type="EMBL" id="TWG39276.1"/>
    </source>
</evidence>
<dbReference type="InterPro" id="IPR013785">
    <property type="entry name" value="Aldolase_TIM"/>
</dbReference>
<protein>
    <submittedName>
        <fullName evidence="5">N-ethylmaleimide reductase</fullName>
    </submittedName>
</protein>
<dbReference type="InterPro" id="IPR045247">
    <property type="entry name" value="Oye-like"/>
</dbReference>
<reference evidence="5 6" key="1">
    <citation type="journal article" date="2015" name="Stand. Genomic Sci.">
        <title>Genomic Encyclopedia of Bacterial and Archaeal Type Strains, Phase III: the genomes of soil and plant-associated and newly described type strains.</title>
        <authorList>
            <person name="Whitman W.B."/>
            <person name="Woyke T."/>
            <person name="Klenk H.P."/>
            <person name="Zhou Y."/>
            <person name="Lilburn T.G."/>
            <person name="Beck B.J."/>
            <person name="De Vos P."/>
            <person name="Vandamme P."/>
            <person name="Eisen J.A."/>
            <person name="Garrity G."/>
            <person name="Hugenholtz P."/>
            <person name="Kyrpides N.C."/>
        </authorList>
    </citation>
    <scope>NUCLEOTIDE SEQUENCE [LARGE SCALE GENOMIC DNA]</scope>
    <source>
        <strain evidence="5 6">DSM 64</strain>
    </source>
</reference>
<comment type="cofactor">
    <cofactor evidence="1">
        <name>FMN</name>
        <dbReference type="ChEBI" id="CHEBI:58210"/>
    </cofactor>
</comment>
<evidence type="ECO:0000313" key="6">
    <source>
        <dbReference type="Proteomes" id="UP000321485"/>
    </source>
</evidence>
<evidence type="ECO:0000259" key="4">
    <source>
        <dbReference type="Pfam" id="PF00724"/>
    </source>
</evidence>
<evidence type="ECO:0000256" key="1">
    <source>
        <dbReference type="ARBA" id="ARBA00001917"/>
    </source>
</evidence>
<evidence type="ECO:0000256" key="2">
    <source>
        <dbReference type="ARBA" id="ARBA00005979"/>
    </source>
</evidence>
<name>A0A561XT34_ACIDE</name>
<dbReference type="Gene3D" id="3.20.20.70">
    <property type="entry name" value="Aldolase class I"/>
    <property type="match status" value="1"/>
</dbReference>
<dbReference type="CDD" id="cd02933">
    <property type="entry name" value="OYE_like_FMN"/>
    <property type="match status" value="1"/>
</dbReference>
<dbReference type="Pfam" id="PF00724">
    <property type="entry name" value="Oxidored_FMN"/>
    <property type="match status" value="1"/>
</dbReference>
<dbReference type="AlphaFoldDB" id="A0A561XT34"/>
<dbReference type="FunFam" id="3.20.20.70:FF:000059">
    <property type="entry name" value="N-ethylmaleimide reductase, FMN-linked"/>
    <property type="match status" value="1"/>
</dbReference>
<dbReference type="Proteomes" id="UP000321485">
    <property type="component" value="Unassembled WGS sequence"/>
</dbReference>
<dbReference type="EMBL" id="VJWE01000011">
    <property type="protein sequence ID" value="TWG39276.1"/>
    <property type="molecule type" value="Genomic_DNA"/>
</dbReference>
<dbReference type="PANTHER" id="PTHR22893">
    <property type="entry name" value="NADH OXIDOREDUCTASE-RELATED"/>
    <property type="match status" value="1"/>
</dbReference>
<accession>A0A561XT34</accession>
<keyword evidence="3" id="KW-0560">Oxidoreductase</keyword>
<evidence type="ECO:0000256" key="3">
    <source>
        <dbReference type="ARBA" id="ARBA00023002"/>
    </source>
</evidence>
<sequence length="397" mass="42323">MFHTGLPPTRAPAMTTTPHTALPALFRPLQMGPLALPHRIVMAPMTRARSSQPGDVPNALMADYYAQRASAGLIVSEASQVSRQGQGYSFTPGIHSDAQVQGWRRVTEAVHAAGGRMVLQLWHVGRMSHASFHADGLPVAPSALAPAARVWVAGEDGVGRMLDCPVPRALEAAEIPGVVDDFRRAAANAMRAGFDGVEIHGANGYLLDQFLRTTSNHRTDAYGGPVENRTRFAREVAAAVASEAGAERTGMRLAPFITQRGMDCLEIIPTILHLARELDTLGLAYIHLAEADWDDAPRIPDEFRQALRTAFSGRVMVAGQYTPERAQQILASGMADLVAFGRPFIANPDLPARYAAGLPLAPFDAATLFGGDAHGYSDYTPAPLAAPKARAGAAEVA</sequence>
<comment type="caution">
    <text evidence="5">The sequence shown here is derived from an EMBL/GenBank/DDBJ whole genome shotgun (WGS) entry which is preliminary data.</text>
</comment>
<gene>
    <name evidence="5" type="ORF">ATF69_1144</name>
</gene>
<feature type="domain" description="NADH:flavin oxidoreductase/NADH oxidase N-terminal" evidence="4">
    <location>
        <begin position="25"/>
        <end position="360"/>
    </location>
</feature>
<dbReference type="InterPro" id="IPR001155">
    <property type="entry name" value="OxRdtase_FMN_N"/>
</dbReference>
<dbReference type="GO" id="GO:0010181">
    <property type="term" value="F:FMN binding"/>
    <property type="evidence" value="ECO:0007669"/>
    <property type="project" value="InterPro"/>
</dbReference>
<dbReference type="NCBIfam" id="NF007899">
    <property type="entry name" value="PRK10605.1"/>
    <property type="match status" value="1"/>
</dbReference>
<dbReference type="GO" id="GO:0016628">
    <property type="term" value="F:oxidoreductase activity, acting on the CH-CH group of donors, NAD or NADP as acceptor"/>
    <property type="evidence" value="ECO:0007669"/>
    <property type="project" value="UniProtKB-ARBA"/>
</dbReference>